<reference evidence="1 2" key="1">
    <citation type="submission" date="2020-04" db="EMBL/GenBank/DDBJ databases">
        <title>Metagenomic profiling of ammonia- and methane-oxidizing microorganisms in a Dutch drinking water treatment plant.</title>
        <authorList>
            <person name="Poghosyan L."/>
            <person name="Leucker S."/>
        </authorList>
    </citation>
    <scope>NUCLEOTIDE SEQUENCE [LARGE SCALE GENOMIC DNA]</scope>
    <source>
        <strain evidence="1">S-RSF-IL-03</strain>
    </source>
</reference>
<dbReference type="AlphaFoldDB" id="A0A849SJ65"/>
<name>A0A849SJ65_UNCEI</name>
<dbReference type="Proteomes" id="UP000580839">
    <property type="component" value="Unassembled WGS sequence"/>
</dbReference>
<protein>
    <submittedName>
        <fullName evidence="1">Uncharacterized protein</fullName>
    </submittedName>
</protein>
<proteinExistence type="predicted"/>
<dbReference type="EMBL" id="JABFRW010000125">
    <property type="protein sequence ID" value="NOT34481.1"/>
    <property type="molecule type" value="Genomic_DNA"/>
</dbReference>
<accession>A0A849SJ65</accession>
<gene>
    <name evidence="1" type="ORF">HOP12_09960</name>
</gene>
<sequence length="188" mass="19151">MTNKIRRGLLAGLVLATIAVNGCILTSAQILVNFELGNVDINNVTAAVGRVVVDLNSISDYSDNKDKLKNISDFAVLGKFVNNAGPAGSVEVWVTPEVTNFTTVNAIQSGGGVRLWGPGSIGAAGTPGGTVTLGWDESAALFSQAGKNIVLGEAKGDGAFTLYAAGTAGVYDISVQNGVLVLVLEAGI</sequence>
<evidence type="ECO:0000313" key="2">
    <source>
        <dbReference type="Proteomes" id="UP000580839"/>
    </source>
</evidence>
<comment type="caution">
    <text evidence="1">The sequence shown here is derived from an EMBL/GenBank/DDBJ whole genome shotgun (WGS) entry which is preliminary data.</text>
</comment>
<evidence type="ECO:0000313" key="1">
    <source>
        <dbReference type="EMBL" id="NOT34481.1"/>
    </source>
</evidence>
<organism evidence="1 2">
    <name type="scientific">Eiseniibacteriota bacterium</name>
    <dbReference type="NCBI Taxonomy" id="2212470"/>
    <lineage>
        <taxon>Bacteria</taxon>
        <taxon>Candidatus Eiseniibacteriota</taxon>
    </lineage>
</organism>